<dbReference type="EMBL" id="QMBP01000006">
    <property type="protein sequence ID" value="RAZ90127.1"/>
    <property type="molecule type" value="Genomic_DNA"/>
</dbReference>
<dbReference type="Pfam" id="PF13091">
    <property type="entry name" value="PLDc_2"/>
    <property type="match status" value="1"/>
</dbReference>
<dbReference type="GO" id="GO:0016042">
    <property type="term" value="P:lipid catabolic process"/>
    <property type="evidence" value="ECO:0007669"/>
    <property type="project" value="UniProtKB-KW"/>
</dbReference>
<dbReference type="SUPFAM" id="SSF56024">
    <property type="entry name" value="Phospholipase D/nuclease"/>
    <property type="match status" value="2"/>
</dbReference>
<dbReference type="AlphaFoldDB" id="A0A330HZH1"/>
<comment type="similarity">
    <text evidence="4">Belongs to the phospholipase D family.</text>
</comment>
<sequence>MEPGMPAPYREVQMAVSIKVSVYTNGDDAFVAWAPSDFIPGCRGFLLERGRKVGATEKIDPVENRVGFTKDKPKSGDHKPSDVWPFQRFNWTDHAADVGNVVRYRVTAMMSAGPGKPLTKGVSSDWTDWATLATDAGGGFSCYFNRGLVLSQFVARYMAKNKLTPAAFKKSLQTNGDAKFRAFLEGDLGLRMVGLTQVAGDELHAALYELGDARLETALIGLGPRLHLILANGSDKSGDGNKDARKNLNDHGIATIDRMLKSKGLGHNKFVVVSEGGKPAKVWTGSTNWSTTGLCTQVNNGLLIEDVAVAQHYRNHWDLLKDASPPTTDPANFTPALMADNDAPKTFSVGAAKATVWFTRTSDGADMEALRDVISSARQSVLFLMFTPGKQGLHTLAGQRAKEKGMYVRGVVSTLSADEGGTEQNFLDIDLVSSDRTFTPDRYAVAQPQGLDTPLGPWIAEVNRRTFLSQIGHAIVHSKILVTDPHSDDCVVVTGSHNFSAPASKQNDENLVIIRGHRKLAAAYATYAMSVYGHYRYRSYIREMRAQGKTPWSYLDDDDQWLKTELRTKAQEIAFWTAQT</sequence>
<dbReference type="InterPro" id="IPR025202">
    <property type="entry name" value="PLD-like_dom"/>
</dbReference>
<dbReference type="Proteomes" id="UP000251558">
    <property type="component" value="Unassembled WGS sequence"/>
</dbReference>
<dbReference type="GO" id="GO:0006793">
    <property type="term" value="P:phosphorus metabolic process"/>
    <property type="evidence" value="ECO:0007669"/>
    <property type="project" value="UniProtKB-ARBA"/>
</dbReference>
<dbReference type="InterPro" id="IPR051406">
    <property type="entry name" value="PLD_domain"/>
</dbReference>
<dbReference type="PANTHER" id="PTHR43856">
    <property type="entry name" value="CARDIOLIPIN HYDROLASE"/>
    <property type="match status" value="1"/>
</dbReference>
<reference evidence="13 14" key="1">
    <citation type="submission" date="2018-07" db="EMBL/GenBank/DDBJ databases">
        <title>Diversity of Mesorhizobium strains in Brazil.</title>
        <authorList>
            <person name="Helene L.C.F."/>
            <person name="Dall'Agnol R."/>
            <person name="Delamuta J.R.M."/>
            <person name="Hungria M."/>
        </authorList>
    </citation>
    <scope>NUCLEOTIDE SEQUENCE [LARGE SCALE GENOMIC DNA]</scope>
    <source>
        <strain evidence="13 14">AC99b</strain>
    </source>
</reference>
<comment type="caution">
    <text evidence="13">The sequence shown here is derived from an EMBL/GenBank/DDBJ whole genome shotgun (WGS) entry which is preliminary data.</text>
</comment>
<proteinExistence type="inferred from homology"/>
<dbReference type="GO" id="GO:0004630">
    <property type="term" value="F:phospholipase D activity"/>
    <property type="evidence" value="ECO:0007669"/>
    <property type="project" value="UniProtKB-EC"/>
</dbReference>
<evidence type="ECO:0000256" key="5">
    <source>
        <dbReference type="ARBA" id="ARBA00012027"/>
    </source>
</evidence>
<dbReference type="InterPro" id="IPR001736">
    <property type="entry name" value="PLipase_D/transphosphatidylase"/>
</dbReference>
<accession>A0A330HZH1</accession>
<keyword evidence="7" id="KW-0964">Secreted</keyword>
<evidence type="ECO:0000256" key="1">
    <source>
        <dbReference type="ARBA" id="ARBA00000798"/>
    </source>
</evidence>
<comment type="subcellular location">
    <subcellularLocation>
        <location evidence="3">Secreted</location>
    </subcellularLocation>
</comment>
<gene>
    <name evidence="13" type="ORF">DPM33_14950</name>
</gene>
<evidence type="ECO:0000256" key="7">
    <source>
        <dbReference type="ARBA" id="ARBA00022525"/>
    </source>
</evidence>
<comment type="catalytic activity">
    <reaction evidence="1">
        <text>a 1,2-diacyl-sn-glycero-3-phosphocholine + H2O = a 1,2-diacyl-sn-glycero-3-phosphate + choline + H(+)</text>
        <dbReference type="Rhea" id="RHEA:14445"/>
        <dbReference type="ChEBI" id="CHEBI:15354"/>
        <dbReference type="ChEBI" id="CHEBI:15377"/>
        <dbReference type="ChEBI" id="CHEBI:15378"/>
        <dbReference type="ChEBI" id="CHEBI:57643"/>
        <dbReference type="ChEBI" id="CHEBI:58608"/>
        <dbReference type="EC" id="3.1.4.4"/>
    </reaction>
</comment>
<dbReference type="Gene3D" id="3.30.870.10">
    <property type="entry name" value="Endonuclease Chain A"/>
    <property type="match status" value="2"/>
</dbReference>
<dbReference type="GO" id="GO:0016891">
    <property type="term" value="F:RNA endonuclease activity producing 5'-phosphomonoesters, hydrolytic mechanism"/>
    <property type="evidence" value="ECO:0007669"/>
    <property type="project" value="TreeGrafter"/>
</dbReference>
<keyword evidence="14" id="KW-1185">Reference proteome</keyword>
<keyword evidence="8" id="KW-0378">Hydrolase</keyword>
<keyword evidence="10" id="KW-0443">Lipid metabolism</keyword>
<dbReference type="GO" id="GO:0005576">
    <property type="term" value="C:extracellular region"/>
    <property type="evidence" value="ECO:0007669"/>
    <property type="project" value="UniProtKB-SubCell"/>
</dbReference>
<dbReference type="CDD" id="cd09172">
    <property type="entry name" value="PLDc_Nuc_like_unchar1_1"/>
    <property type="match status" value="1"/>
</dbReference>
<evidence type="ECO:0000256" key="11">
    <source>
        <dbReference type="ARBA" id="ARBA00029594"/>
    </source>
</evidence>
<evidence type="ECO:0000256" key="10">
    <source>
        <dbReference type="ARBA" id="ARBA00023098"/>
    </source>
</evidence>
<dbReference type="PANTHER" id="PTHR43856:SF1">
    <property type="entry name" value="MITOCHONDRIAL CARDIOLIPIN HYDROLASE"/>
    <property type="match status" value="1"/>
</dbReference>
<evidence type="ECO:0000256" key="3">
    <source>
        <dbReference type="ARBA" id="ARBA00004613"/>
    </source>
</evidence>
<organism evidence="13 14">
    <name type="scientific">Mesorhizobium hawassense</name>
    <dbReference type="NCBI Taxonomy" id="1209954"/>
    <lineage>
        <taxon>Bacteria</taxon>
        <taxon>Pseudomonadati</taxon>
        <taxon>Pseudomonadota</taxon>
        <taxon>Alphaproteobacteria</taxon>
        <taxon>Hyphomicrobiales</taxon>
        <taxon>Phyllobacteriaceae</taxon>
        <taxon>Mesorhizobium</taxon>
    </lineage>
</organism>
<evidence type="ECO:0000256" key="4">
    <source>
        <dbReference type="ARBA" id="ARBA00008664"/>
    </source>
</evidence>
<evidence type="ECO:0000256" key="2">
    <source>
        <dbReference type="ARBA" id="ARBA00003145"/>
    </source>
</evidence>
<protein>
    <recommendedName>
        <fullName evidence="6">Phospholipase D</fullName>
        <ecNumber evidence="5">3.1.4.4</ecNumber>
    </recommendedName>
    <alternativeName>
        <fullName evidence="11">Choline phosphatase</fullName>
    </alternativeName>
</protein>
<dbReference type="PROSITE" id="PS50035">
    <property type="entry name" value="PLD"/>
    <property type="match status" value="1"/>
</dbReference>
<name>A0A330HZH1_9HYPH</name>
<feature type="domain" description="PLD phosphodiesterase" evidence="12">
    <location>
        <begin position="472"/>
        <end position="503"/>
    </location>
</feature>
<dbReference type="CDD" id="cd09173">
    <property type="entry name" value="PLDc_Nuc_like_unchar1_2"/>
    <property type="match status" value="1"/>
</dbReference>
<evidence type="ECO:0000313" key="14">
    <source>
        <dbReference type="Proteomes" id="UP000251558"/>
    </source>
</evidence>
<keyword evidence="9" id="KW-0442">Lipid degradation</keyword>
<evidence type="ECO:0000256" key="9">
    <source>
        <dbReference type="ARBA" id="ARBA00022963"/>
    </source>
</evidence>
<dbReference type="EC" id="3.1.4.4" evidence="5"/>
<evidence type="ECO:0000256" key="6">
    <source>
        <dbReference type="ARBA" id="ARBA00018392"/>
    </source>
</evidence>
<evidence type="ECO:0000313" key="13">
    <source>
        <dbReference type="EMBL" id="RAZ90127.1"/>
    </source>
</evidence>
<evidence type="ECO:0000256" key="8">
    <source>
        <dbReference type="ARBA" id="ARBA00022801"/>
    </source>
</evidence>
<comment type="function">
    <text evidence="2">Could be a virulence factor.</text>
</comment>
<evidence type="ECO:0000259" key="12">
    <source>
        <dbReference type="PROSITE" id="PS50035"/>
    </source>
</evidence>